<organism evidence="2">
    <name type="scientific">Brassica oleracea</name>
    <name type="common">Wild cabbage</name>
    <dbReference type="NCBI Taxonomy" id="3712"/>
    <lineage>
        <taxon>Eukaryota</taxon>
        <taxon>Viridiplantae</taxon>
        <taxon>Streptophyta</taxon>
        <taxon>Embryophyta</taxon>
        <taxon>Tracheophyta</taxon>
        <taxon>Spermatophyta</taxon>
        <taxon>Magnoliopsida</taxon>
        <taxon>eudicotyledons</taxon>
        <taxon>Gunneridae</taxon>
        <taxon>Pentapetalae</taxon>
        <taxon>rosids</taxon>
        <taxon>malvids</taxon>
        <taxon>Brassicales</taxon>
        <taxon>Brassicaceae</taxon>
        <taxon>Brassiceae</taxon>
        <taxon>Brassica</taxon>
    </lineage>
</organism>
<gene>
    <name evidence="2" type="primary">PCP-B33</name>
</gene>
<sequence length="66" mass="7253">MSSSQFAIFCIILIALSPLHEFVDAAKGTCNQTTCPKLKTKDKTCICCSSDKRCYPTKQRCGGWCA</sequence>
<dbReference type="EMBL" id="MK256431">
    <property type="protein sequence ID" value="QDF62989.1"/>
    <property type="molecule type" value="mRNA"/>
</dbReference>
<feature type="signal peptide" evidence="1">
    <location>
        <begin position="1"/>
        <end position="25"/>
    </location>
</feature>
<keyword evidence="1" id="KW-0732">Signal</keyword>
<protein>
    <submittedName>
        <fullName evidence="2">Pollen coat protein B33</fullName>
    </submittedName>
</protein>
<proteinExistence type="evidence at transcript level"/>
<reference evidence="2" key="1">
    <citation type="submission" date="2018-12" db="EMBL/GenBank/DDBJ databases">
        <authorList>
            <person name="Gao Q."/>
        </authorList>
    </citation>
    <scope>NUCLEOTIDE SEQUENCE</scope>
</reference>
<feature type="chain" id="PRO_5021320263" evidence="1">
    <location>
        <begin position="26"/>
        <end position="66"/>
    </location>
</feature>
<accession>A0A4Y6I1E5</accession>
<evidence type="ECO:0000313" key="2">
    <source>
        <dbReference type="EMBL" id="QDF62989.1"/>
    </source>
</evidence>
<evidence type="ECO:0000256" key="1">
    <source>
        <dbReference type="SAM" id="SignalP"/>
    </source>
</evidence>
<keyword evidence="2" id="KW-0167">Capsid protein</keyword>
<keyword evidence="2" id="KW-0946">Virion</keyword>
<dbReference type="AlphaFoldDB" id="A0A4Y6I1E5"/>
<name>A0A4Y6I1E5_BRAOL</name>